<evidence type="ECO:0000256" key="1">
    <source>
        <dbReference type="SAM" id="MobiDB-lite"/>
    </source>
</evidence>
<dbReference type="WBParaSite" id="PSAMB.scaffold1616size29332.g14070.t1">
    <property type="protein sequence ID" value="PSAMB.scaffold1616size29332.g14070.t1"/>
    <property type="gene ID" value="PSAMB.scaffold1616size29332.g14070"/>
</dbReference>
<dbReference type="Proteomes" id="UP000887566">
    <property type="component" value="Unplaced"/>
</dbReference>
<proteinExistence type="predicted"/>
<feature type="region of interest" description="Disordered" evidence="1">
    <location>
        <begin position="72"/>
        <end position="199"/>
    </location>
</feature>
<sequence>MHDDGATAVGSTSSERWLSVAQNRSLTHSRRGNGTEKWVIPVRILRHRARDGDGRRRRRRLRATAAIAGWTRARRGSTHLAGRRRPSAFDGEAATRERRRRPRGRSDREGKTPRPIPRPAAAAVESTVRGRLTPAARGAQCRPPSPADGRRRRRHKRPGARTLRRIEESSLETPTYPQSRLTAAAASADSLRSSRTIHQ</sequence>
<feature type="compositionally biased region" description="Low complexity" evidence="1">
    <location>
        <begin position="179"/>
        <end position="199"/>
    </location>
</feature>
<evidence type="ECO:0000313" key="2">
    <source>
        <dbReference type="Proteomes" id="UP000887566"/>
    </source>
</evidence>
<organism evidence="2 3">
    <name type="scientific">Plectus sambesii</name>
    <dbReference type="NCBI Taxonomy" id="2011161"/>
    <lineage>
        <taxon>Eukaryota</taxon>
        <taxon>Metazoa</taxon>
        <taxon>Ecdysozoa</taxon>
        <taxon>Nematoda</taxon>
        <taxon>Chromadorea</taxon>
        <taxon>Plectida</taxon>
        <taxon>Plectina</taxon>
        <taxon>Plectoidea</taxon>
        <taxon>Plectidae</taxon>
        <taxon>Plectus</taxon>
    </lineage>
</organism>
<name>A0A914V797_9BILA</name>
<reference evidence="3" key="1">
    <citation type="submission" date="2022-11" db="UniProtKB">
        <authorList>
            <consortium name="WormBaseParasite"/>
        </authorList>
    </citation>
    <scope>IDENTIFICATION</scope>
</reference>
<keyword evidence="2" id="KW-1185">Reference proteome</keyword>
<evidence type="ECO:0000313" key="3">
    <source>
        <dbReference type="WBParaSite" id="PSAMB.scaffold1616size29332.g14070.t1"/>
    </source>
</evidence>
<feature type="compositionally biased region" description="Basic residues" evidence="1">
    <location>
        <begin position="72"/>
        <end position="86"/>
    </location>
</feature>
<dbReference type="AlphaFoldDB" id="A0A914V797"/>
<protein>
    <submittedName>
        <fullName evidence="3">Uncharacterized protein</fullName>
    </submittedName>
</protein>
<accession>A0A914V797</accession>
<feature type="compositionally biased region" description="Basic residues" evidence="1">
    <location>
        <begin position="150"/>
        <end position="163"/>
    </location>
</feature>